<dbReference type="Gene3D" id="2.40.50.100">
    <property type="match status" value="1"/>
</dbReference>
<evidence type="ECO:0000256" key="2">
    <source>
        <dbReference type="SAM" id="Phobius"/>
    </source>
</evidence>
<proteinExistence type="predicted"/>
<dbReference type="GO" id="GO:0015562">
    <property type="term" value="F:efflux transmembrane transporter activity"/>
    <property type="evidence" value="ECO:0007669"/>
    <property type="project" value="TreeGrafter"/>
</dbReference>
<accession>A0A8J7FFJ6</accession>
<comment type="caution">
    <text evidence="3">The sequence shown here is derived from an EMBL/GenBank/DDBJ whole genome shotgun (WGS) entry which is preliminary data.</text>
</comment>
<keyword evidence="2" id="KW-0812">Transmembrane</keyword>
<evidence type="ECO:0000313" key="4">
    <source>
        <dbReference type="Proteomes" id="UP000640333"/>
    </source>
</evidence>
<dbReference type="PANTHER" id="PTHR30469:SF36">
    <property type="entry name" value="BLL3903 PROTEIN"/>
    <property type="match status" value="1"/>
</dbReference>
<dbReference type="SUPFAM" id="SSF111369">
    <property type="entry name" value="HlyD-like secretion proteins"/>
    <property type="match status" value="1"/>
</dbReference>
<keyword evidence="2" id="KW-1133">Transmembrane helix</keyword>
<dbReference type="Gene3D" id="1.10.287.470">
    <property type="entry name" value="Helix hairpin bin"/>
    <property type="match status" value="1"/>
</dbReference>
<dbReference type="RefSeq" id="WP_193954430.1">
    <property type="nucleotide sequence ID" value="NZ_JADEYS010000017.1"/>
</dbReference>
<dbReference type="EMBL" id="JADEYS010000017">
    <property type="protein sequence ID" value="MBE9398739.1"/>
    <property type="molecule type" value="Genomic_DNA"/>
</dbReference>
<sequence>MTQALQSGQQRTRSSTFLKWLLPLLFIAMAVAVFMYMRATKPQAPSRPVAEKIWAVSVTPASLEAHQPELVLYGKVETPRMSTLSAAVTAYVQTAPTDAGRTFSADETLLQLDDRDIRLLVAQREADLRNAEAQLSAENVRYNADLKALKIEKNLLALSKQSVSRIENLNKRNLTSQEQLDNARRSAQQQALSLNTRQQAINDHPNRLKQITASITRTQALYDTALLDLERTRISTAFDGRIAQLHVAPGDRVRSGDPLLTVYGLDRLEVRAQVPSRILPLIRNALNDQGTISASSQLDGQALALQLDRMAGEVNSGRAGVDAFFRIESSNPLPEPGRSVAIDLKLPVQQNVVALPPQALYGTNRIYRIVDDRLEAIDVERVGDITTDSGKTRILVRSADLQQGDSVVTTQLPNAISGLKVREAGK</sequence>
<dbReference type="Proteomes" id="UP000640333">
    <property type="component" value="Unassembled WGS sequence"/>
</dbReference>
<feature type="coiled-coil region" evidence="1">
    <location>
        <begin position="121"/>
        <end position="186"/>
    </location>
</feature>
<keyword evidence="1" id="KW-0175">Coiled coil</keyword>
<name>A0A8J7FFJ6_9GAMM</name>
<keyword evidence="4" id="KW-1185">Reference proteome</keyword>
<evidence type="ECO:0000313" key="3">
    <source>
        <dbReference type="EMBL" id="MBE9398739.1"/>
    </source>
</evidence>
<feature type="transmembrane region" description="Helical" evidence="2">
    <location>
        <begin position="20"/>
        <end position="37"/>
    </location>
</feature>
<reference evidence="3" key="1">
    <citation type="submission" date="2020-10" db="EMBL/GenBank/DDBJ databases">
        <title>Bacterium isolated from coastal waters sediment.</title>
        <authorList>
            <person name="Chen R.-J."/>
            <person name="Lu D.-C."/>
            <person name="Zhu K.-L."/>
            <person name="Du Z.-J."/>
        </authorList>
    </citation>
    <scope>NUCLEOTIDE SEQUENCE</scope>
    <source>
        <strain evidence="3">N1Y112</strain>
    </source>
</reference>
<evidence type="ECO:0000256" key="1">
    <source>
        <dbReference type="SAM" id="Coils"/>
    </source>
</evidence>
<gene>
    <name evidence="3" type="ORF">IOQ59_15880</name>
</gene>
<dbReference type="PANTHER" id="PTHR30469">
    <property type="entry name" value="MULTIDRUG RESISTANCE PROTEIN MDTA"/>
    <property type="match status" value="1"/>
</dbReference>
<dbReference type="AlphaFoldDB" id="A0A8J7FFJ6"/>
<dbReference type="GO" id="GO:1990281">
    <property type="term" value="C:efflux pump complex"/>
    <property type="evidence" value="ECO:0007669"/>
    <property type="project" value="TreeGrafter"/>
</dbReference>
<protein>
    <submittedName>
        <fullName evidence="3">HlyD family efflux transporter periplasmic adaptor subunit</fullName>
    </submittedName>
</protein>
<organism evidence="3 4">
    <name type="scientific">Pontibacterium sinense</name>
    <dbReference type="NCBI Taxonomy" id="2781979"/>
    <lineage>
        <taxon>Bacteria</taxon>
        <taxon>Pseudomonadati</taxon>
        <taxon>Pseudomonadota</taxon>
        <taxon>Gammaproteobacteria</taxon>
        <taxon>Oceanospirillales</taxon>
        <taxon>Oceanospirillaceae</taxon>
        <taxon>Pontibacterium</taxon>
    </lineage>
</organism>
<keyword evidence="2" id="KW-0472">Membrane</keyword>
<dbReference type="Gene3D" id="2.40.30.170">
    <property type="match status" value="1"/>
</dbReference>